<keyword evidence="12" id="KW-1185">Reference proteome</keyword>
<dbReference type="Proteomes" id="UP000265515">
    <property type="component" value="Unassembled WGS sequence"/>
</dbReference>
<dbReference type="GO" id="GO:0005787">
    <property type="term" value="C:signal peptidase complex"/>
    <property type="evidence" value="ECO:0007669"/>
    <property type="project" value="InterPro"/>
</dbReference>
<feature type="transmembrane region" description="Helical" evidence="10">
    <location>
        <begin position="38"/>
        <end position="59"/>
    </location>
</feature>
<keyword evidence="5" id="KW-0256">Endoplasmic reticulum</keyword>
<gene>
    <name evidence="11" type="ORF">CBR_g48133</name>
</gene>
<sequence length="103" mass="10933">MDYVGQRLSEQLAQYTILLAALIALLAGCLMESYKLMMLVYAGGVLLAFVISVPDWPYFNQHPLTWLPPRSEAAIAAAKAARAAAKNPAVSGKKAGGGKAGKR</sequence>
<comment type="caution">
    <text evidence="11">The sequence shown here is derived from an EMBL/GenBank/DDBJ whole genome shotgun (WGS) entry which is preliminary data.</text>
</comment>
<evidence type="ECO:0000256" key="10">
    <source>
        <dbReference type="SAM" id="Phobius"/>
    </source>
</evidence>
<evidence type="ECO:0000256" key="1">
    <source>
        <dbReference type="ARBA" id="ARBA00004477"/>
    </source>
</evidence>
<evidence type="ECO:0000256" key="2">
    <source>
        <dbReference type="ARBA" id="ARBA00005245"/>
    </source>
</evidence>
<evidence type="ECO:0000256" key="7">
    <source>
        <dbReference type="ARBA" id="ARBA00023136"/>
    </source>
</evidence>
<protein>
    <recommendedName>
        <fullName evidence="3">Signal peptidase complex subunit 1</fullName>
    </recommendedName>
</protein>
<feature type="region of interest" description="Disordered" evidence="9">
    <location>
        <begin position="84"/>
        <end position="103"/>
    </location>
</feature>
<evidence type="ECO:0000256" key="4">
    <source>
        <dbReference type="ARBA" id="ARBA00022692"/>
    </source>
</evidence>
<dbReference type="InterPro" id="IPR009542">
    <property type="entry name" value="Spc1/SPCS1"/>
</dbReference>
<reference evidence="11 12" key="1">
    <citation type="journal article" date="2018" name="Cell">
        <title>The Chara Genome: Secondary Complexity and Implications for Plant Terrestrialization.</title>
        <authorList>
            <person name="Nishiyama T."/>
            <person name="Sakayama H."/>
            <person name="Vries J.D."/>
            <person name="Buschmann H."/>
            <person name="Saint-Marcoux D."/>
            <person name="Ullrich K.K."/>
            <person name="Haas F.B."/>
            <person name="Vanderstraeten L."/>
            <person name="Becker D."/>
            <person name="Lang D."/>
            <person name="Vosolsobe S."/>
            <person name="Rombauts S."/>
            <person name="Wilhelmsson P.K.I."/>
            <person name="Janitza P."/>
            <person name="Kern R."/>
            <person name="Heyl A."/>
            <person name="Rumpler F."/>
            <person name="Villalobos L.I.A.C."/>
            <person name="Clay J.M."/>
            <person name="Skokan R."/>
            <person name="Toyoda A."/>
            <person name="Suzuki Y."/>
            <person name="Kagoshima H."/>
            <person name="Schijlen E."/>
            <person name="Tajeshwar N."/>
            <person name="Catarino B."/>
            <person name="Hetherington A.J."/>
            <person name="Saltykova A."/>
            <person name="Bonnot C."/>
            <person name="Breuninger H."/>
            <person name="Symeonidi A."/>
            <person name="Radhakrishnan G.V."/>
            <person name="Van Nieuwerburgh F."/>
            <person name="Deforce D."/>
            <person name="Chang C."/>
            <person name="Karol K.G."/>
            <person name="Hedrich R."/>
            <person name="Ulvskov P."/>
            <person name="Glockner G."/>
            <person name="Delwiche C.F."/>
            <person name="Petrasek J."/>
            <person name="Van de Peer Y."/>
            <person name="Friml J."/>
            <person name="Beilby M."/>
            <person name="Dolan L."/>
            <person name="Kohara Y."/>
            <person name="Sugano S."/>
            <person name="Fujiyama A."/>
            <person name="Delaux P.-M."/>
            <person name="Quint M."/>
            <person name="TheiBen G."/>
            <person name="Hagemann M."/>
            <person name="Harholt J."/>
            <person name="Dunand C."/>
            <person name="Zachgo S."/>
            <person name="Langdale J."/>
            <person name="Maumus F."/>
            <person name="Straeten D.V.D."/>
            <person name="Gould S.B."/>
            <person name="Rensing S.A."/>
        </authorList>
    </citation>
    <scope>NUCLEOTIDE SEQUENCE [LARGE SCALE GENOMIC DNA]</scope>
    <source>
        <strain evidence="11 12">S276</strain>
    </source>
</reference>
<proteinExistence type="inferred from homology"/>
<evidence type="ECO:0000313" key="12">
    <source>
        <dbReference type="Proteomes" id="UP000265515"/>
    </source>
</evidence>
<dbReference type="OMA" id="IHLTLWT"/>
<dbReference type="PROSITE" id="PS51257">
    <property type="entry name" value="PROKAR_LIPOPROTEIN"/>
    <property type="match status" value="1"/>
</dbReference>
<dbReference type="PANTHER" id="PTHR13202:SF0">
    <property type="entry name" value="SIGNAL PEPTIDASE COMPLEX SUBUNIT 1"/>
    <property type="match status" value="1"/>
</dbReference>
<comment type="subcellular location">
    <subcellularLocation>
        <location evidence="1">Endoplasmic reticulum membrane</location>
        <topology evidence="1">Multi-pass membrane protein</topology>
    </subcellularLocation>
</comment>
<feature type="compositionally biased region" description="Low complexity" evidence="9">
    <location>
        <begin position="84"/>
        <end position="93"/>
    </location>
</feature>
<accession>A0A388M2A8</accession>
<dbReference type="GO" id="GO:0006465">
    <property type="term" value="P:signal peptide processing"/>
    <property type="evidence" value="ECO:0007669"/>
    <property type="project" value="InterPro"/>
</dbReference>
<name>A0A388M2A8_CHABU</name>
<keyword evidence="4 10" id="KW-0812">Transmembrane</keyword>
<dbReference type="EMBL" id="BFEA01000683">
    <property type="protein sequence ID" value="GBG88603.1"/>
    <property type="molecule type" value="Genomic_DNA"/>
</dbReference>
<comment type="similarity">
    <text evidence="2">Belongs to the SPCS1 family.</text>
</comment>
<evidence type="ECO:0000256" key="6">
    <source>
        <dbReference type="ARBA" id="ARBA00022989"/>
    </source>
</evidence>
<keyword evidence="6 10" id="KW-1133">Transmembrane helix</keyword>
<evidence type="ECO:0000256" key="8">
    <source>
        <dbReference type="ARBA" id="ARBA00045204"/>
    </source>
</evidence>
<dbReference type="PANTHER" id="PTHR13202">
    <property type="entry name" value="MICROSOMAL SIGNAL PEPTIDASE 12 KDA SUBUNIT"/>
    <property type="match status" value="1"/>
</dbReference>
<evidence type="ECO:0000256" key="3">
    <source>
        <dbReference type="ARBA" id="ARBA00017059"/>
    </source>
</evidence>
<dbReference type="Pfam" id="PF06645">
    <property type="entry name" value="SPC12"/>
    <property type="match status" value="1"/>
</dbReference>
<evidence type="ECO:0000313" key="11">
    <source>
        <dbReference type="EMBL" id="GBG88603.1"/>
    </source>
</evidence>
<evidence type="ECO:0000256" key="9">
    <source>
        <dbReference type="SAM" id="MobiDB-lite"/>
    </source>
</evidence>
<evidence type="ECO:0000256" key="5">
    <source>
        <dbReference type="ARBA" id="ARBA00022824"/>
    </source>
</evidence>
<dbReference type="GO" id="GO:0045047">
    <property type="term" value="P:protein targeting to ER"/>
    <property type="evidence" value="ECO:0007669"/>
    <property type="project" value="TreeGrafter"/>
</dbReference>
<organism evidence="11 12">
    <name type="scientific">Chara braunii</name>
    <name type="common">Braun's stonewort</name>
    <dbReference type="NCBI Taxonomy" id="69332"/>
    <lineage>
        <taxon>Eukaryota</taxon>
        <taxon>Viridiplantae</taxon>
        <taxon>Streptophyta</taxon>
        <taxon>Charophyceae</taxon>
        <taxon>Charales</taxon>
        <taxon>Characeae</taxon>
        <taxon>Chara</taxon>
    </lineage>
</organism>
<keyword evidence="7 10" id="KW-0472">Membrane</keyword>
<dbReference type="AlphaFoldDB" id="A0A388M2A8"/>
<dbReference type="OrthoDB" id="263893at2759"/>
<comment type="function">
    <text evidence="8">Component of the signal peptidase complex (SPC) which catalyzes the cleavage of N-terminal signal sequences from nascent proteins as they are translocated into the lumen of the endoplasmic reticulum. Dispensable for SPC enzymatic activity.</text>
</comment>
<feature type="transmembrane region" description="Helical" evidence="10">
    <location>
        <begin position="12"/>
        <end position="31"/>
    </location>
</feature>
<feature type="compositionally biased region" description="Gly residues" evidence="9">
    <location>
        <begin position="94"/>
        <end position="103"/>
    </location>
</feature>
<dbReference type="STRING" id="69332.A0A388M2A8"/>
<dbReference type="Gramene" id="GBG88603">
    <property type="protein sequence ID" value="GBG88603"/>
    <property type="gene ID" value="CBR_g48133"/>
</dbReference>